<proteinExistence type="predicted"/>
<evidence type="ECO:0000313" key="1">
    <source>
        <dbReference type="EMBL" id="KXU38523.1"/>
    </source>
</evidence>
<keyword evidence="2" id="KW-1185">Reference proteome</keyword>
<name>A0A139SVC7_9GAMM</name>
<evidence type="ECO:0000313" key="2">
    <source>
        <dbReference type="Proteomes" id="UP000072660"/>
    </source>
</evidence>
<comment type="caution">
    <text evidence="1">The sequence shown here is derived from an EMBL/GenBank/DDBJ whole genome shotgun (WGS) entry which is preliminary data.</text>
</comment>
<dbReference type="AlphaFoldDB" id="A0A139SVC7"/>
<protein>
    <submittedName>
        <fullName evidence="1">Uncharacterized protein</fullName>
    </submittedName>
</protein>
<gene>
    <name evidence="1" type="ORF">AXE65_01095</name>
</gene>
<reference evidence="1 2" key="1">
    <citation type="submission" date="2016-02" db="EMBL/GenBank/DDBJ databases">
        <authorList>
            <person name="Wen L."/>
            <person name="He K."/>
            <person name="Yang H."/>
        </authorList>
    </citation>
    <scope>NUCLEOTIDE SEQUENCE [LARGE SCALE GENOMIC DNA]</scope>
    <source>
        <strain evidence="1 2">CV58</strain>
    </source>
</reference>
<accession>A0A139SVC7</accession>
<dbReference type="EMBL" id="LSZO01000124">
    <property type="protein sequence ID" value="KXU38523.1"/>
    <property type="molecule type" value="Genomic_DNA"/>
</dbReference>
<organism evidence="1 2">
    <name type="scientific">Ventosimonas gracilis</name>
    <dbReference type="NCBI Taxonomy" id="1680762"/>
    <lineage>
        <taxon>Bacteria</taxon>
        <taxon>Pseudomonadati</taxon>
        <taxon>Pseudomonadota</taxon>
        <taxon>Gammaproteobacteria</taxon>
        <taxon>Pseudomonadales</taxon>
        <taxon>Ventosimonadaceae</taxon>
        <taxon>Ventosimonas</taxon>
    </lineage>
</organism>
<sequence length="90" mass="9573">MGEGARGIVRAGLFTLLALTTHAVADEALLSQQLAACSLQENEKQRLACYDLLALNLKTAEKPVGSAGSEPINEDNALFKLSCAYFAKDC</sequence>
<dbReference type="Proteomes" id="UP000072660">
    <property type="component" value="Unassembled WGS sequence"/>
</dbReference>